<dbReference type="EMBL" id="MK072393">
    <property type="protein sequence ID" value="AYV83797.1"/>
    <property type="molecule type" value="Genomic_DNA"/>
</dbReference>
<gene>
    <name evidence="1" type="ORF">Hyperionvirus11_70</name>
</gene>
<organism evidence="1">
    <name type="scientific">Hyperionvirus sp</name>
    <dbReference type="NCBI Taxonomy" id="2487770"/>
    <lineage>
        <taxon>Viruses</taxon>
        <taxon>Varidnaviria</taxon>
        <taxon>Bamfordvirae</taxon>
        <taxon>Nucleocytoviricota</taxon>
        <taxon>Megaviricetes</taxon>
        <taxon>Imitervirales</taxon>
        <taxon>Mimiviridae</taxon>
        <taxon>Klosneuvirinae</taxon>
    </lineage>
</organism>
<accession>A0A3G5A957</accession>
<evidence type="ECO:0000313" key="1">
    <source>
        <dbReference type="EMBL" id="AYV83797.1"/>
    </source>
</evidence>
<name>A0A3G5A957_9VIRU</name>
<proteinExistence type="predicted"/>
<sequence>MDIWNTILNHEGEIKSIPIYGSKTLVNIRADIAPFDKGMTETIFLIDLQHLIGDYTALRNWHFDDRPNSQILRTRRFSIWINH</sequence>
<protein>
    <submittedName>
        <fullName evidence="1">Uncharacterized protein</fullName>
    </submittedName>
</protein>
<reference evidence="1" key="1">
    <citation type="submission" date="2018-10" db="EMBL/GenBank/DDBJ databases">
        <title>Hidden diversity of soil giant viruses.</title>
        <authorList>
            <person name="Schulz F."/>
            <person name="Alteio L."/>
            <person name="Goudeau D."/>
            <person name="Ryan E.M."/>
            <person name="Malmstrom R.R."/>
            <person name="Blanchard J."/>
            <person name="Woyke T."/>
        </authorList>
    </citation>
    <scope>NUCLEOTIDE SEQUENCE</scope>
    <source>
        <strain evidence="1">HYV1</strain>
    </source>
</reference>